<keyword evidence="1" id="KW-0802">TPR repeat</keyword>
<dbReference type="EMBL" id="FOLO01000009">
    <property type="protein sequence ID" value="SFC42019.1"/>
    <property type="molecule type" value="Genomic_DNA"/>
</dbReference>
<dbReference type="OrthoDB" id="192575at2"/>
<dbReference type="InterPro" id="IPR011990">
    <property type="entry name" value="TPR-like_helical_dom_sf"/>
</dbReference>
<accession>A0A1I1J0A2</accession>
<evidence type="ECO:0000313" key="3">
    <source>
        <dbReference type="Proteomes" id="UP000198862"/>
    </source>
</evidence>
<evidence type="ECO:0000256" key="1">
    <source>
        <dbReference type="PROSITE-ProRule" id="PRU00339"/>
    </source>
</evidence>
<name>A0A1I1J0A2_9GAMM</name>
<dbReference type="AlphaFoldDB" id="A0A1I1J0A2"/>
<proteinExistence type="predicted"/>
<dbReference type="SMART" id="SM00028">
    <property type="entry name" value="TPR"/>
    <property type="match status" value="3"/>
</dbReference>
<dbReference type="Proteomes" id="UP000198862">
    <property type="component" value="Unassembled WGS sequence"/>
</dbReference>
<sequence>MKKLILIILLTYIVTISSNASIKQGISAFKNENLQLAKKLLLQEDNTDYKKHLYLAQIALKDEQLDAAEEYIDEAIKLNSKNAQVQFIYGEIMGEQAENANVFSLMGYIKKVKEALTTAVILAPQNIKYRSTLIQFHIHAPAMLGGDINEALKQALLLKKLNTLSGTNALIHVYGEMNNQEKFDQTLESALLNFVDEPQFHYQLGLYYQKQEQYDIALNSFRKAASLTTITNEQQNAKYSAIFQIGHTSTLSGRNLNEGEAALNQYLNEAVISSSMVKKFWAKFRLANIAEAKGEKEKAKKLYIKLIQVTTDKKLQKQVHKRIKKLS</sequence>
<dbReference type="InterPro" id="IPR019734">
    <property type="entry name" value="TPR_rpt"/>
</dbReference>
<evidence type="ECO:0000313" key="2">
    <source>
        <dbReference type="EMBL" id="SFC42019.1"/>
    </source>
</evidence>
<keyword evidence="3" id="KW-1185">Reference proteome</keyword>
<dbReference type="Pfam" id="PF13181">
    <property type="entry name" value="TPR_8"/>
    <property type="match status" value="3"/>
</dbReference>
<feature type="repeat" description="TPR" evidence="1">
    <location>
        <begin position="198"/>
        <end position="231"/>
    </location>
</feature>
<gene>
    <name evidence="2" type="ORF">SAMN02745724_01608</name>
</gene>
<dbReference type="RefSeq" id="WP_091982566.1">
    <property type="nucleotide sequence ID" value="NZ_FOLO01000009.1"/>
</dbReference>
<dbReference type="Gene3D" id="1.25.40.10">
    <property type="entry name" value="Tetratricopeptide repeat domain"/>
    <property type="match status" value="2"/>
</dbReference>
<dbReference type="PROSITE" id="PS50005">
    <property type="entry name" value="TPR"/>
    <property type="match status" value="1"/>
</dbReference>
<dbReference type="STRING" id="1123010.SAMN02745724_01608"/>
<protein>
    <submittedName>
        <fullName evidence="2">Tetratricopeptide repeat-containing protein</fullName>
    </submittedName>
</protein>
<dbReference type="SUPFAM" id="SSF48452">
    <property type="entry name" value="TPR-like"/>
    <property type="match status" value="1"/>
</dbReference>
<reference evidence="2 3" key="1">
    <citation type="submission" date="2016-10" db="EMBL/GenBank/DDBJ databases">
        <authorList>
            <person name="de Groot N.N."/>
        </authorList>
    </citation>
    <scope>NUCLEOTIDE SEQUENCE [LARGE SCALE GENOMIC DNA]</scope>
    <source>
        <strain evidence="2 3">DSM 6059</strain>
    </source>
</reference>
<organism evidence="2 3">
    <name type="scientific">Pseudoalteromonas denitrificans DSM 6059</name>
    <dbReference type="NCBI Taxonomy" id="1123010"/>
    <lineage>
        <taxon>Bacteria</taxon>
        <taxon>Pseudomonadati</taxon>
        <taxon>Pseudomonadota</taxon>
        <taxon>Gammaproteobacteria</taxon>
        <taxon>Alteromonadales</taxon>
        <taxon>Pseudoalteromonadaceae</taxon>
        <taxon>Pseudoalteromonas</taxon>
    </lineage>
</organism>